<evidence type="ECO:0000313" key="4">
    <source>
        <dbReference type="Proteomes" id="UP000011586"/>
    </source>
</evidence>
<dbReference type="InterPro" id="IPR013783">
    <property type="entry name" value="Ig-like_fold"/>
</dbReference>
<protein>
    <submittedName>
        <fullName evidence="3">CHRD domain containing protein</fullName>
    </submittedName>
</protein>
<sequence>MQGEDARTNMTGLDFETTWRVTDGYPALRAFSETAPGEGPPDAGTALTVNASASSVSPTRAAVGYSQTYTVTVTVENTSLNDSEARNIEVRFEDFEFDTGEEDLTIGYSAADVTDGTVTVSETVPATPVSTGLHDVTVTDIRREASDEETGSLLEDANVTIDTIEVINVPDAPPETEGISFLPAGGSSNFGQNGSRVYSEKIVVATPSSGGVTIGDASSRAFRVVQTDTDTNESVVVEPEPGVGTYNITGAAFEIYRPNGTIGYSDPLADRGPTLRIRLADGSTTEIPVTVSGNRDLFDPSRTGSSVFDPYAVQLLSENTTQPSDSSVLTETGSRIRGIGYDGGPGTERGLRQNSTDGTIEVSIDRESDVNSSWHVEYVVASSPDSVILNRSVDNDNAANNFTATFDSGGLQNGSYLHGFIIRPSEGSDEQFLTLANENLQIGDGEGDSPDQPETQEAVFTLPAQATDSSTLNTSLGDETDPAVVATDVTSNVDGSIVVVYEVYRGADRIAGVKETTATETNGDPVTVPLENTTGLPGPHYAVFLNESTVNSTNPSPGDILSVQAEEEALATRPSLESGSFYQAVYEGDVDIADQQFTGSTAEITINQSALQPDAPSGYVVVLHDQSSAPVGAPIGTSQVLNGTRTNFSVTLDEEVEINTTQEVTAMLHFAANGSPGRAIPNADVDNGFVAGNVADSATINIAETGTPGGGAPPVVSEPIDNDNEANFTGTDFVERISFDAQGVGGQPVNVTERSVPNASISDVVQEKFVGANDDVAGFTPAASIGVRDAPSLGDGETATISGSVNASDVEDPSALTVVRVPDDQSSAERLPTNVTNLSDGTISFEATTTNFSTFVVGEEEASTANVTGSLTAASEASLENDTVFVYRETAGGVERYNNTVDADGNFSVAVNSTDATYTLAFGDTNDSASANGVPDLYAIEEVTPSADVGKVTVPEAYNVTVRVTDGDDGAIEGADVAVGHKNGNATIEDGARNATNASGYLTGNGENPLELVGNVTVFAGYDRFTNETQVRVTEDEPVNITLARNVSVSGRVEYANSDPAAGYTMELFGPGDSGDYVVTNESGVFELNPEPDRTYSLGFKQTDFDGSAEDFPKDGRPDLHAFGGIDVDNADRTVGDRTLPPAHLVNVTVEDTDGNAVSGANVDVNALEGLYGAHHPATTRGDGEVVLNGSSAPGVEVNGTLRVGVEATDDYAQNVTEFEVDGDRDVTVVVGDRVDVTGRLVNESGADLSGYNVLVGQQERTFSFDAVNERGRFAVPVGANRSYSVTVGQSTETLAPRDGLTDFYQVTTVAVNDGDEDVGEQTVPPAEGVLDVRVTNESGEPVENAPVVVVPTQAGTSAPSAAGLTSTTDAQGYFGVGGQTGIEASGNYTIRVERPSGDDRFVDETYTRTVTVTTGRTVEVPLNETAGGGSGGGGGGGGGGGDGSGDGGGGDGSGGGGGSDGDTGSPSFAVSGLDPQTPSITAGDTLTINATIENVGNATGTQPVEYRIGGTTSASKEVTLSPGENTTVEFADIETTNLVAGDYEHGAFTENASQTGTLTVEADSGGGTDDSAPGFGSVVSLLALVLFALITRRKRK</sequence>
<feature type="compositionally biased region" description="Gly residues" evidence="1">
    <location>
        <begin position="1427"/>
        <end position="1462"/>
    </location>
</feature>
<reference evidence="3 4" key="1">
    <citation type="journal article" date="2014" name="PLoS Genet.">
        <title>Phylogenetically driven sequencing of extremely halophilic archaea reveals strategies for static and dynamic osmo-response.</title>
        <authorList>
            <person name="Becker E.A."/>
            <person name="Seitzer P.M."/>
            <person name="Tritt A."/>
            <person name="Larsen D."/>
            <person name="Krusor M."/>
            <person name="Yao A.I."/>
            <person name="Wu D."/>
            <person name="Madern D."/>
            <person name="Eisen J.A."/>
            <person name="Darling A.E."/>
            <person name="Facciotti M.T."/>
        </authorList>
    </citation>
    <scope>NUCLEOTIDE SEQUENCE [LARGE SCALE GENOMIC DNA]</scope>
    <source>
        <strain evidence="3 4">DSM 19288</strain>
    </source>
</reference>
<keyword evidence="2" id="KW-0472">Membrane</keyword>
<dbReference type="Proteomes" id="UP000011586">
    <property type="component" value="Unassembled WGS sequence"/>
</dbReference>
<feature type="region of interest" description="Disordered" evidence="1">
    <location>
        <begin position="1416"/>
        <end position="1483"/>
    </location>
</feature>
<dbReference type="STRING" id="1227465.C463_12122"/>
<evidence type="ECO:0000256" key="2">
    <source>
        <dbReference type="SAM" id="Phobius"/>
    </source>
</evidence>
<name>M0E3Z8_9EURY</name>
<gene>
    <name evidence="3" type="ORF">C463_12122</name>
</gene>
<dbReference type="Gene3D" id="2.60.40.10">
    <property type="entry name" value="Immunoglobulins"/>
    <property type="match status" value="1"/>
</dbReference>
<keyword evidence="2" id="KW-0812">Transmembrane</keyword>
<feature type="region of interest" description="Disordered" evidence="1">
    <location>
        <begin position="335"/>
        <end position="355"/>
    </location>
</feature>
<feature type="transmembrane region" description="Helical" evidence="2">
    <location>
        <begin position="1573"/>
        <end position="1591"/>
    </location>
</feature>
<evidence type="ECO:0000256" key="1">
    <source>
        <dbReference type="SAM" id="MobiDB-lite"/>
    </source>
</evidence>
<evidence type="ECO:0000313" key="3">
    <source>
        <dbReference type="EMBL" id="ELZ41677.1"/>
    </source>
</evidence>
<keyword evidence="2" id="KW-1133">Transmembrane helix</keyword>
<proteinExistence type="predicted"/>
<dbReference type="EMBL" id="AOJK01000062">
    <property type="protein sequence ID" value="ELZ41677.1"/>
    <property type="molecule type" value="Genomic_DNA"/>
</dbReference>
<accession>M0E3Z8</accession>
<keyword evidence="4" id="KW-1185">Reference proteome</keyword>
<dbReference type="OrthoDB" id="325633at2157"/>
<comment type="caution">
    <text evidence="3">The sequence shown here is derived from an EMBL/GenBank/DDBJ whole genome shotgun (WGS) entry which is preliminary data.</text>
</comment>
<dbReference type="PATRIC" id="fig|1227465.4.peg.2353"/>
<organism evidence="3 4">
    <name type="scientific">Halorubrum californiense DSM 19288</name>
    <dbReference type="NCBI Taxonomy" id="1227465"/>
    <lineage>
        <taxon>Archaea</taxon>
        <taxon>Methanobacteriati</taxon>
        <taxon>Methanobacteriota</taxon>
        <taxon>Stenosarchaea group</taxon>
        <taxon>Halobacteria</taxon>
        <taxon>Halobacteriales</taxon>
        <taxon>Haloferacaceae</taxon>
        <taxon>Halorubrum</taxon>
    </lineage>
</organism>
<dbReference type="RefSeq" id="WP_008444028.1">
    <property type="nucleotide sequence ID" value="NZ_AOJK01000062.1"/>
</dbReference>